<dbReference type="GO" id="GO:0050577">
    <property type="term" value="F:GDP-L-fucose synthase activity"/>
    <property type="evidence" value="ECO:0007669"/>
    <property type="project" value="TreeGrafter"/>
</dbReference>
<evidence type="ECO:0000313" key="2">
    <source>
        <dbReference type="EMBL" id="NXV83739.1"/>
    </source>
</evidence>
<dbReference type="OrthoDB" id="202470at2759"/>
<protein>
    <submittedName>
        <fullName evidence="2">FCL synthase</fullName>
    </submittedName>
</protein>
<dbReference type="InterPro" id="IPR036291">
    <property type="entry name" value="NAD(P)-bd_dom_sf"/>
</dbReference>
<dbReference type="Pfam" id="PF01370">
    <property type="entry name" value="Epimerase"/>
    <property type="match status" value="1"/>
</dbReference>
<dbReference type="PANTHER" id="PTHR43238">
    <property type="entry name" value="GDP-L-FUCOSE SYNTHASE"/>
    <property type="match status" value="1"/>
</dbReference>
<gene>
    <name evidence="2" type="primary">Tsta3</name>
    <name evidence="2" type="ORF">ATLROG_R13899</name>
</gene>
<feature type="non-terminal residue" evidence="2">
    <location>
        <position position="95"/>
    </location>
</feature>
<dbReference type="Gene3D" id="3.40.50.720">
    <property type="entry name" value="NAD(P)-binding Rossmann-like Domain"/>
    <property type="match status" value="1"/>
</dbReference>
<name>A0A7L3X7V5_9GRUI</name>
<feature type="domain" description="NAD-dependent epimerase/dehydratase" evidence="1">
    <location>
        <begin position="2"/>
        <end position="88"/>
    </location>
</feature>
<accession>A0A7L3X7V5</accession>
<feature type="non-terminal residue" evidence="2">
    <location>
        <position position="1"/>
    </location>
</feature>
<dbReference type="EMBL" id="VZUJ01152667">
    <property type="protein sequence ID" value="NXV83739.1"/>
    <property type="molecule type" value="Genomic_DNA"/>
</dbReference>
<proteinExistence type="predicted"/>
<evidence type="ECO:0000259" key="1">
    <source>
        <dbReference type="Pfam" id="PF01370"/>
    </source>
</evidence>
<dbReference type="PANTHER" id="PTHR43238:SF1">
    <property type="entry name" value="GDP-L-FUCOSE SYNTHASE"/>
    <property type="match status" value="1"/>
</dbReference>
<dbReference type="AlphaFoldDB" id="A0A7L3X7V5"/>
<comment type="caution">
    <text evidence="2">The sequence shown here is derived from an EMBL/GenBank/DDBJ whole genome shotgun (WGS) entry which is preliminary data.</text>
</comment>
<reference evidence="2 3" key="1">
    <citation type="submission" date="2019-09" db="EMBL/GenBank/DDBJ databases">
        <title>Bird 10,000 Genomes (B10K) Project - Family phase.</title>
        <authorList>
            <person name="Zhang G."/>
        </authorList>
    </citation>
    <scope>NUCLEOTIDE SEQUENCE [LARGE SCALE GENOMIC DNA]</scope>
    <source>
        <strain evidence="2">OUT-0055</strain>
        <tissue evidence="2">Blood</tissue>
    </source>
</reference>
<sequence>AAATRALFQQHRPSHVIHLAAKVGGLFNNTRHNLDFWRRNIHINDNVLHSAYEVGVQKVVSCLSTCIFPDQTTYPIDESMVSSSSPPSSSSPHPS</sequence>
<dbReference type="InterPro" id="IPR001509">
    <property type="entry name" value="Epimerase_deHydtase"/>
</dbReference>
<dbReference type="Proteomes" id="UP000518911">
    <property type="component" value="Unassembled WGS sequence"/>
</dbReference>
<keyword evidence="3" id="KW-1185">Reference proteome</keyword>
<dbReference type="SUPFAM" id="SSF51735">
    <property type="entry name" value="NAD(P)-binding Rossmann-fold domains"/>
    <property type="match status" value="1"/>
</dbReference>
<organism evidence="2 3">
    <name type="scientific">Atlantisia rogersi</name>
    <name type="common">Inaccessible Island rail</name>
    <dbReference type="NCBI Taxonomy" id="2478892"/>
    <lineage>
        <taxon>Eukaryota</taxon>
        <taxon>Metazoa</taxon>
        <taxon>Chordata</taxon>
        <taxon>Craniata</taxon>
        <taxon>Vertebrata</taxon>
        <taxon>Euteleostomi</taxon>
        <taxon>Archelosauria</taxon>
        <taxon>Archosauria</taxon>
        <taxon>Dinosauria</taxon>
        <taxon>Saurischia</taxon>
        <taxon>Theropoda</taxon>
        <taxon>Coelurosauria</taxon>
        <taxon>Aves</taxon>
        <taxon>Neognathae</taxon>
        <taxon>Neoaves</taxon>
        <taxon>Gruiformes</taxon>
        <taxon>Rallidae</taxon>
        <taxon>Atlantisia</taxon>
    </lineage>
</organism>
<evidence type="ECO:0000313" key="3">
    <source>
        <dbReference type="Proteomes" id="UP000518911"/>
    </source>
</evidence>